<feature type="compositionally biased region" description="Polar residues" evidence="1">
    <location>
        <begin position="1129"/>
        <end position="1144"/>
    </location>
</feature>
<feature type="compositionally biased region" description="Basic and acidic residues" evidence="1">
    <location>
        <begin position="1608"/>
        <end position="1617"/>
    </location>
</feature>
<dbReference type="EMBL" id="HG994582">
    <property type="protein sequence ID" value="CAF2885894.1"/>
    <property type="molecule type" value="Genomic_DNA"/>
</dbReference>
<dbReference type="OrthoDB" id="6381077at2759"/>
<evidence type="ECO:0000313" key="2">
    <source>
        <dbReference type="EMBL" id="CAF2885894.1"/>
    </source>
</evidence>
<feature type="compositionally biased region" description="Basic and acidic residues" evidence="1">
    <location>
        <begin position="1579"/>
        <end position="1590"/>
    </location>
</feature>
<feature type="compositionally biased region" description="Basic and acidic residues" evidence="1">
    <location>
        <begin position="1376"/>
        <end position="1397"/>
    </location>
</feature>
<feature type="compositionally biased region" description="Gly residues" evidence="1">
    <location>
        <begin position="1547"/>
        <end position="1557"/>
    </location>
</feature>
<accession>A0A7R8CPF5</accession>
<gene>
    <name evidence="2" type="ORF">LSAA_7428</name>
</gene>
<evidence type="ECO:0000313" key="3">
    <source>
        <dbReference type="Proteomes" id="UP000675881"/>
    </source>
</evidence>
<name>A0A7R8CPF5_LEPSM</name>
<evidence type="ECO:0000256" key="1">
    <source>
        <dbReference type="SAM" id="MobiDB-lite"/>
    </source>
</evidence>
<proteinExistence type="predicted"/>
<keyword evidence="3" id="KW-1185">Reference proteome</keyword>
<feature type="region of interest" description="Disordered" evidence="1">
    <location>
        <begin position="1127"/>
        <end position="1232"/>
    </location>
</feature>
<feature type="region of interest" description="Disordered" evidence="1">
    <location>
        <begin position="988"/>
        <end position="1020"/>
    </location>
</feature>
<sequence>MYDPEKNMAIYGPQWKKVICNRDQEYNWEVIDKVRASELDSATVPNQIKINAEVNIMKTEHVVNAIIPLIKDSKMENTLSHLRGRGSLKSMFANEESLKILPKLNEIKPPFESSFLRPGVIYDHGDGLKYSENAGSAPDGANVIVGAIFPENYFLPGEFLNDGLFIPGQRMNSVNGEFIPGASVRTDDGTFSFIPGIFHFDDGGGKTTSFTAGQFINDSDEQADSLMFVKGQVLHTSREAKFVEGETVSTADGVKFVAGAEVDDAFVCGTVIDSGDNAGKFMTGQMIKSGDNPLEFISGVMGEINDKPAFIPGQNLGTGFLPGQIVKSDSLTFVPGEVVINSSKNVPQFIPGINNPENEDFLPGLVDCTSSIMMEGKLVEVNKESHFIPGKTVKGKFAKARRDSQLANIDVGYYDAPFIIDGESLSVIHKKVKPKNGFLVRCEISDRYKFVESVETPEKYKEILCGRMECGEEGPKFVAGKIMEINGTKTFIPGKVLEDGVFVPVIEIDGGEKFIPGQIMNDEKYGIPKFVPGQIINTKSGPSFIPGQVIRTDNGLKFVPGEIVETENGAFFVPGQVMDSPSGAKFLPGQIIETEEGPRLLPPDLFGNLEFLVQGFDINSEEARLLLGRSSSSDDMSNLLGGIGGATVSGEALQALAEGFEPRSGNVISKMGDGLDVDTVLSDELLEKYDDPDIRRLLKTIFLSVFLDTASTANLVYRVLEDYVSQELERDLDGTILNPQLKLNPAIEKLIQTFTLRESSDSHIDFEESQFKETLLAYIEESIQGILEEEGIPSSGMENDIKKLIDTAKGLSVDENRNFFARVTALTEGRCNEQFMENLMRTLSSSSLSNVRSKMDLQELFTTLVTILSPRQDLQNGFKQIAISHSITRSCQTKLDDVMHKVELGDLEYVISMLEQALGLAKYLGKRDIAMTITELLSDPIRLEVIKDDPVVKDVLQKILVMREMASIHGTNPDDDTDDDSLKEFVNQSSALIRPPKQPPKTPFLDSTTNKLQRSKSKSMIQRSKSTIMSAKDISMNTFMAMKTNDQDDKTSWLKNFLSESIAEDVPWECSKALILLKEGYQAIVPREASRSILMGEASYTLIDDNGIDLWKPNKDRDNQQSHFKVLKMTSNGTPPPSNGTQPGDSEIEEETISPSTNGHPPPLSSPPPPISSLDGEHDSESSCNVPKRKSRFLQSLRDSEDREEGLSLADTNLDKYRPHNYNIGPRRGGESDDINDIMDFYCNLGSRARALRRLNNYSSFAAPESNGDEYGRERGESSDPDPYQNEVFVGPRSLINYGGYDGEYEPESAPSERLRMSQSRDEEELDENSRFIIDKARSVRSNPVWDEPISTKYDWNSDSFLEPRDPPHNNGHQRPNLEEKEDRDSTLNPKTRDLLNKLKKSTADLEDINSDEVKRPQQRGSYTRYSREPDDYPINRGSLGPSSRRDNEYSSYRSTRYDPEPSYNNDRYEPSSSYYPEDSYSSQMNNRAPDNRNQRMSNFDRPYGGGGGNGYREPSRSGRDPSNSRYNRYSDYLEDEAPPPQRNNGMYGGGGGNRGYGGRREQPARYQDDDDIDTMISDLKRKTTGRDMRAVASRIEGRNVTPPRSYGRYDDRDDGGGRYGGYY</sequence>
<feature type="compositionally biased region" description="Basic and acidic residues" evidence="1">
    <location>
        <begin position="1311"/>
        <end position="1321"/>
    </location>
</feature>
<feature type="region of interest" description="Disordered" evidence="1">
    <location>
        <begin position="1347"/>
        <end position="1624"/>
    </location>
</feature>
<dbReference type="Proteomes" id="UP000675881">
    <property type="component" value="Chromosome 3"/>
</dbReference>
<feature type="compositionally biased region" description="Polar residues" evidence="1">
    <location>
        <begin position="1005"/>
        <end position="1020"/>
    </location>
</feature>
<feature type="compositionally biased region" description="Pro residues" evidence="1">
    <location>
        <begin position="1160"/>
        <end position="1171"/>
    </location>
</feature>
<organism evidence="2 3">
    <name type="scientific">Lepeophtheirus salmonis</name>
    <name type="common">Salmon louse</name>
    <name type="synonym">Caligus salmonis</name>
    <dbReference type="NCBI Taxonomy" id="72036"/>
    <lineage>
        <taxon>Eukaryota</taxon>
        <taxon>Metazoa</taxon>
        <taxon>Ecdysozoa</taxon>
        <taxon>Arthropoda</taxon>
        <taxon>Crustacea</taxon>
        <taxon>Multicrustacea</taxon>
        <taxon>Hexanauplia</taxon>
        <taxon>Copepoda</taxon>
        <taxon>Siphonostomatoida</taxon>
        <taxon>Caligidae</taxon>
        <taxon>Lepeophtheirus</taxon>
    </lineage>
</organism>
<feature type="compositionally biased region" description="Basic and acidic residues" evidence="1">
    <location>
        <begin position="1559"/>
        <end position="1568"/>
    </location>
</feature>
<feature type="compositionally biased region" description="Low complexity" evidence="1">
    <location>
        <begin position="1471"/>
        <end position="1483"/>
    </location>
</feature>
<feature type="region of interest" description="Disordered" evidence="1">
    <location>
        <begin position="1261"/>
        <end position="1330"/>
    </location>
</feature>
<reference evidence="2" key="1">
    <citation type="submission" date="2021-02" db="EMBL/GenBank/DDBJ databases">
        <authorList>
            <person name="Bekaert M."/>
        </authorList>
    </citation>
    <scope>NUCLEOTIDE SEQUENCE</scope>
    <source>
        <strain evidence="2">IoA-00</strain>
    </source>
</reference>
<protein>
    <submittedName>
        <fullName evidence="2">(salmon louse) hypothetical protein</fullName>
    </submittedName>
</protein>